<dbReference type="Proteomes" id="UP001610334">
    <property type="component" value="Unassembled WGS sequence"/>
</dbReference>
<dbReference type="Pfam" id="PF14479">
    <property type="entry name" value="HeLo"/>
    <property type="match status" value="1"/>
</dbReference>
<sequence length="518" mass="58232">MAEVVGAVASAITLAGLFKACVEAFDVIHSYQSQALDLKKLTLKLNIEKCRLYTWGQAMGLTTVAKPNEKRPVDLISYPELIQEALGLILDIFQDSEKLSGRYGCTRTLTIDPARSITQEFRAGVLQQLNATFDHFKIKSTTTRSETSLAKKASWVIQDRKRFEILVYDAKSLIDGLQDITKDLQSHEAQEEVIASRIRKINDLRALDWLSEVCSDDYPAFSDAASHKAETISEISRFYQYNSKGQSVAGPIEHDDEEGSDASSVESAIASLEDMTVTELKHKLSTYLLRAKEGRLRERAIQGGINPTEVANADDEPFFLSNQPEIQSNPEQFSSGPVLEHLELETSESLLRRMAEAAGDRDFQDELSAILQWLRVLSPAEQDVVFYRVGEHISKDLHRTRLFSRIQSHRLSMLLSSGEEAKPPDGHLKAVSISTSLANTDHSKPEQTALPLRTGQFQENLQRKKTWVPPSNRPEFLEQLRDSFNAFAGEQKRTFEAAFAVQRQAQRALEMEDLRRSS</sequence>
<proteinExistence type="predicted"/>
<dbReference type="PANTHER" id="PTHR37542">
    <property type="entry name" value="HELO DOMAIN-CONTAINING PROTEIN-RELATED"/>
    <property type="match status" value="1"/>
</dbReference>
<evidence type="ECO:0000313" key="4">
    <source>
        <dbReference type="Proteomes" id="UP001610334"/>
    </source>
</evidence>
<keyword evidence="4" id="KW-1185">Reference proteome</keyword>
<evidence type="ECO:0000256" key="1">
    <source>
        <dbReference type="SAM" id="SignalP"/>
    </source>
</evidence>
<gene>
    <name evidence="3" type="ORF">BJX63DRAFT_411264</name>
</gene>
<comment type="caution">
    <text evidence="3">The sequence shown here is derived from an EMBL/GenBank/DDBJ whole genome shotgun (WGS) entry which is preliminary data.</text>
</comment>
<feature type="domain" description="Prion-inhibition and propagation HeLo" evidence="2">
    <location>
        <begin position="6"/>
        <end position="208"/>
    </location>
</feature>
<keyword evidence="3" id="KW-0640">Prion</keyword>
<dbReference type="InterPro" id="IPR038305">
    <property type="entry name" value="HeLo_sf"/>
</dbReference>
<feature type="chain" id="PRO_5045634780" evidence="1">
    <location>
        <begin position="25"/>
        <end position="518"/>
    </location>
</feature>
<organism evidence="3 4">
    <name type="scientific">Aspergillus granulosus</name>
    <dbReference type="NCBI Taxonomy" id="176169"/>
    <lineage>
        <taxon>Eukaryota</taxon>
        <taxon>Fungi</taxon>
        <taxon>Dikarya</taxon>
        <taxon>Ascomycota</taxon>
        <taxon>Pezizomycotina</taxon>
        <taxon>Eurotiomycetes</taxon>
        <taxon>Eurotiomycetidae</taxon>
        <taxon>Eurotiales</taxon>
        <taxon>Aspergillaceae</taxon>
        <taxon>Aspergillus</taxon>
        <taxon>Aspergillus subgen. Nidulantes</taxon>
    </lineage>
</organism>
<dbReference type="EMBL" id="JBFXLT010000131">
    <property type="protein sequence ID" value="KAL2807773.1"/>
    <property type="molecule type" value="Genomic_DNA"/>
</dbReference>
<keyword evidence="1" id="KW-0732">Signal</keyword>
<feature type="signal peptide" evidence="1">
    <location>
        <begin position="1"/>
        <end position="24"/>
    </location>
</feature>
<evidence type="ECO:0000313" key="3">
    <source>
        <dbReference type="EMBL" id="KAL2807773.1"/>
    </source>
</evidence>
<evidence type="ECO:0000259" key="2">
    <source>
        <dbReference type="Pfam" id="PF14479"/>
    </source>
</evidence>
<keyword evidence="3" id="KW-0034">Amyloid</keyword>
<reference evidence="3 4" key="1">
    <citation type="submission" date="2024-07" db="EMBL/GenBank/DDBJ databases">
        <title>Section-level genome sequencing and comparative genomics of Aspergillus sections Usti and Cavernicolus.</title>
        <authorList>
            <consortium name="Lawrence Berkeley National Laboratory"/>
            <person name="Nybo J.L."/>
            <person name="Vesth T.C."/>
            <person name="Theobald S."/>
            <person name="Frisvad J.C."/>
            <person name="Larsen T.O."/>
            <person name="Kjaerboelling I."/>
            <person name="Rothschild-Mancinelli K."/>
            <person name="Lyhne E.K."/>
            <person name="Kogle M.E."/>
            <person name="Barry K."/>
            <person name="Clum A."/>
            <person name="Na H."/>
            <person name="Ledsgaard L."/>
            <person name="Lin J."/>
            <person name="Lipzen A."/>
            <person name="Kuo A."/>
            <person name="Riley R."/>
            <person name="Mondo S."/>
            <person name="Labutti K."/>
            <person name="Haridas S."/>
            <person name="Pangalinan J."/>
            <person name="Salamov A.A."/>
            <person name="Simmons B.A."/>
            <person name="Magnuson J.K."/>
            <person name="Chen J."/>
            <person name="Drula E."/>
            <person name="Henrissat B."/>
            <person name="Wiebenga A."/>
            <person name="Lubbers R.J."/>
            <person name="Gomes A.C."/>
            <person name="Makela M.R."/>
            <person name="Stajich J."/>
            <person name="Grigoriev I.V."/>
            <person name="Mortensen U.H."/>
            <person name="De Vries R.P."/>
            <person name="Baker S.E."/>
            <person name="Andersen M.R."/>
        </authorList>
    </citation>
    <scope>NUCLEOTIDE SEQUENCE [LARGE SCALE GENOMIC DNA]</scope>
    <source>
        <strain evidence="3 4">CBS 588.65</strain>
    </source>
</reference>
<accession>A0ABR4GX34</accession>
<protein>
    <submittedName>
        <fullName evidence="3">Prion-inhibition and propagation-domain-containing protein</fullName>
    </submittedName>
</protein>
<dbReference type="InterPro" id="IPR029498">
    <property type="entry name" value="HeLo_dom"/>
</dbReference>
<dbReference type="Gene3D" id="1.20.120.1020">
    <property type="entry name" value="Prion-inhibition and propagation, HeLo domain"/>
    <property type="match status" value="1"/>
</dbReference>
<dbReference type="PANTHER" id="PTHR37542:SF3">
    <property type="entry name" value="PRION-INHIBITION AND PROPAGATION HELO DOMAIN-CONTAINING PROTEIN"/>
    <property type="match status" value="1"/>
</dbReference>
<name>A0ABR4GX34_9EURO</name>